<proteinExistence type="predicted"/>
<organism evidence="1">
    <name type="scientific">Myoviridae sp. ctPuP5</name>
    <dbReference type="NCBI Taxonomy" id="2823543"/>
    <lineage>
        <taxon>Viruses</taxon>
        <taxon>Duplodnaviria</taxon>
        <taxon>Heunggongvirae</taxon>
        <taxon>Uroviricota</taxon>
        <taxon>Caudoviricetes</taxon>
    </lineage>
</organism>
<sequence length="176" mass="20775">MGNVYYMSKEVFVLKTKQQILVYNIFIEEIKAVMPIVQKFDQKVLTKRLITAIEKVANKVRFSLVGASLRLTIQGELRYVKGGGYIDYDSHDIDLNVNKLGWKLNSAESCEAMQNTIDYLSKCIEEYQSCIDNYDENVNKRFEIEKMIEEYRESVPYYMRTHFDSYGTKYYIDKMK</sequence>
<name>A0A8S5L9I1_9CAUD</name>
<protein>
    <submittedName>
        <fullName evidence="1">Uncharacterized protein</fullName>
    </submittedName>
</protein>
<dbReference type="EMBL" id="BK014662">
    <property type="protein sequence ID" value="DAD66611.1"/>
    <property type="molecule type" value="Genomic_DNA"/>
</dbReference>
<accession>A0A8S5L9I1</accession>
<evidence type="ECO:0000313" key="1">
    <source>
        <dbReference type="EMBL" id="DAD66611.1"/>
    </source>
</evidence>
<reference evidence="1" key="1">
    <citation type="journal article" date="2021" name="Proc. Natl. Acad. Sci. U.S.A.">
        <title>A Catalog of Tens of Thousands of Viruses from Human Metagenomes Reveals Hidden Associations with Chronic Diseases.</title>
        <authorList>
            <person name="Tisza M.J."/>
            <person name="Buck C.B."/>
        </authorList>
    </citation>
    <scope>NUCLEOTIDE SEQUENCE</scope>
    <source>
        <strain evidence="1">CtPuP5</strain>
    </source>
</reference>